<proteinExistence type="predicted"/>
<reference evidence="2" key="1">
    <citation type="journal article" date="2017" name="Nature">
        <title>The genome of Chenopodium quinoa.</title>
        <authorList>
            <person name="Jarvis D.E."/>
            <person name="Ho Y.S."/>
            <person name="Lightfoot D.J."/>
            <person name="Schmoeckel S.M."/>
            <person name="Li B."/>
            <person name="Borm T.J.A."/>
            <person name="Ohyanagi H."/>
            <person name="Mineta K."/>
            <person name="Michell C.T."/>
            <person name="Saber N."/>
            <person name="Kharbatia N.M."/>
            <person name="Rupper R.R."/>
            <person name="Sharp A.R."/>
            <person name="Dally N."/>
            <person name="Boughton B.A."/>
            <person name="Woo Y.H."/>
            <person name="Gao G."/>
            <person name="Schijlen E.G.W.M."/>
            <person name="Guo X."/>
            <person name="Momin A.A."/>
            <person name="Negrao S."/>
            <person name="Al-Babili S."/>
            <person name="Gehring C."/>
            <person name="Roessner U."/>
            <person name="Jung C."/>
            <person name="Murphy K."/>
            <person name="Arold S.T."/>
            <person name="Gojobori T."/>
            <person name="van der Linden C.G."/>
            <person name="van Loo E.N."/>
            <person name="Jellen E.N."/>
            <person name="Maughan P.J."/>
            <person name="Tester M."/>
        </authorList>
    </citation>
    <scope>NUCLEOTIDE SEQUENCE [LARGE SCALE GENOMIC DNA]</scope>
    <source>
        <strain evidence="2">cv. PI 614886</strain>
    </source>
</reference>
<evidence type="ECO:0000313" key="2">
    <source>
        <dbReference type="EnsemblPlants" id="AUR62028385-RA:cds"/>
    </source>
</evidence>
<organism evidence="2 3">
    <name type="scientific">Chenopodium quinoa</name>
    <name type="common">Quinoa</name>
    <dbReference type="NCBI Taxonomy" id="63459"/>
    <lineage>
        <taxon>Eukaryota</taxon>
        <taxon>Viridiplantae</taxon>
        <taxon>Streptophyta</taxon>
        <taxon>Embryophyta</taxon>
        <taxon>Tracheophyta</taxon>
        <taxon>Spermatophyta</taxon>
        <taxon>Magnoliopsida</taxon>
        <taxon>eudicotyledons</taxon>
        <taxon>Gunneridae</taxon>
        <taxon>Pentapetalae</taxon>
        <taxon>Caryophyllales</taxon>
        <taxon>Chenopodiaceae</taxon>
        <taxon>Chenopodioideae</taxon>
        <taxon>Atripliceae</taxon>
        <taxon>Chenopodium</taxon>
    </lineage>
</organism>
<reference evidence="2" key="2">
    <citation type="submission" date="2021-03" db="UniProtKB">
        <authorList>
            <consortium name="EnsemblPlants"/>
        </authorList>
    </citation>
    <scope>IDENTIFICATION</scope>
</reference>
<name>A0A803MFG7_CHEQI</name>
<keyword evidence="3" id="KW-1185">Reference proteome</keyword>
<feature type="region of interest" description="Disordered" evidence="1">
    <location>
        <begin position="184"/>
        <end position="211"/>
    </location>
</feature>
<accession>A0A803MFG7</accession>
<dbReference type="Gramene" id="AUR62028385-RA">
    <property type="protein sequence ID" value="AUR62028385-RA:cds"/>
    <property type="gene ID" value="AUR62028385"/>
</dbReference>
<dbReference type="EnsemblPlants" id="AUR62028385-RA">
    <property type="protein sequence ID" value="AUR62028385-RA:cds"/>
    <property type="gene ID" value="AUR62028385"/>
</dbReference>
<dbReference type="Proteomes" id="UP000596660">
    <property type="component" value="Unplaced"/>
</dbReference>
<protein>
    <recommendedName>
        <fullName evidence="4">DUF4283 domain-containing protein</fullName>
    </recommendedName>
</protein>
<evidence type="ECO:0008006" key="4">
    <source>
        <dbReference type="Google" id="ProtNLM"/>
    </source>
</evidence>
<evidence type="ECO:0000313" key="3">
    <source>
        <dbReference type="Proteomes" id="UP000596660"/>
    </source>
</evidence>
<sequence length="238" mass="27888">MSFTLTRVWVRVHGLPLAYLMSSWARQILRHVGYIEEIDHEGNELPIHAELRARTLIDLSIPLIPGCFIPLERNRMIWVYLRNEGIYRFCKSCGCAGHDTSRCSLHAVVARRRVRSRLNEVEADGVRVLYGPTEYPFYSNYIRGLPDWYRFQNTSLDLRSNEIPKETFPYGRVLRDDMGFNDNHPYNEPLYSQESEDSERFHTGEEELSNEDSELIEMEEEPMRPDLVLSPVISYDLI</sequence>
<evidence type="ECO:0000256" key="1">
    <source>
        <dbReference type="SAM" id="MobiDB-lite"/>
    </source>
</evidence>
<dbReference type="AlphaFoldDB" id="A0A803MFG7"/>